<name>A0A564YYX6_HYMDI</name>
<gene>
    <name evidence="2" type="ORF">WMSIL1_LOCUS10757</name>
</gene>
<evidence type="ECO:0000313" key="3">
    <source>
        <dbReference type="Proteomes" id="UP000321570"/>
    </source>
</evidence>
<keyword evidence="1" id="KW-0812">Transmembrane</keyword>
<reference evidence="2 3" key="1">
    <citation type="submission" date="2019-07" db="EMBL/GenBank/DDBJ databases">
        <authorList>
            <person name="Jastrzebski P J."/>
            <person name="Paukszto L."/>
            <person name="Jastrzebski P J."/>
        </authorList>
    </citation>
    <scope>NUCLEOTIDE SEQUENCE [LARGE SCALE GENOMIC DNA]</scope>
    <source>
        <strain evidence="2 3">WMS-il1</strain>
    </source>
</reference>
<dbReference type="AlphaFoldDB" id="A0A564YYX6"/>
<evidence type="ECO:0000313" key="2">
    <source>
        <dbReference type="EMBL" id="VUZ52219.1"/>
    </source>
</evidence>
<feature type="transmembrane region" description="Helical" evidence="1">
    <location>
        <begin position="28"/>
        <end position="52"/>
    </location>
</feature>
<sequence>MGKDGVNGVFLERIGIVRIIRGQMKKNCIILSCLGFLSISKAFMTQIIIVILMIPIMNYPLEYPCPMFTGEIITVCLLTRACSWTFSYILMFCIRQVITYIPYAKNCEVRLW</sequence>
<evidence type="ECO:0000256" key="1">
    <source>
        <dbReference type="SAM" id="Phobius"/>
    </source>
</evidence>
<proteinExistence type="predicted"/>
<accession>A0A564YYX6</accession>
<keyword evidence="1" id="KW-1133">Transmembrane helix</keyword>
<keyword evidence="3" id="KW-1185">Reference proteome</keyword>
<dbReference type="EMBL" id="CABIJS010000477">
    <property type="protein sequence ID" value="VUZ52219.1"/>
    <property type="molecule type" value="Genomic_DNA"/>
</dbReference>
<dbReference type="Proteomes" id="UP000321570">
    <property type="component" value="Unassembled WGS sequence"/>
</dbReference>
<keyword evidence="1" id="KW-0472">Membrane</keyword>
<organism evidence="2 3">
    <name type="scientific">Hymenolepis diminuta</name>
    <name type="common">Rat tapeworm</name>
    <dbReference type="NCBI Taxonomy" id="6216"/>
    <lineage>
        <taxon>Eukaryota</taxon>
        <taxon>Metazoa</taxon>
        <taxon>Spiralia</taxon>
        <taxon>Lophotrochozoa</taxon>
        <taxon>Platyhelminthes</taxon>
        <taxon>Cestoda</taxon>
        <taxon>Eucestoda</taxon>
        <taxon>Cyclophyllidea</taxon>
        <taxon>Hymenolepididae</taxon>
        <taxon>Hymenolepis</taxon>
    </lineage>
</organism>
<protein>
    <submittedName>
        <fullName evidence="2">Uncharacterized protein</fullName>
    </submittedName>
</protein>
<feature type="transmembrane region" description="Helical" evidence="1">
    <location>
        <begin position="72"/>
        <end position="94"/>
    </location>
</feature>